<evidence type="ECO:0000256" key="1">
    <source>
        <dbReference type="SAM" id="MobiDB-lite"/>
    </source>
</evidence>
<dbReference type="InterPro" id="IPR036397">
    <property type="entry name" value="RNaseH_sf"/>
</dbReference>
<sequence>MDAHQNARTTPHRRRLIVERLSEGWSVSAVATALGLDPKTVRKWRARFAAEGAAGLRDRSSRPHRSPTRLDARAEAEIARLRRERLSGPAIARQARRPLSTVGRVLRRLGLGRLAALDPKPPVRRYERERPGELIHIDTKKLGRIDGIGHRITGHRSGMRRNRGIGWDHLHVAVDDASRLAFTEILPDDRKASATGFLARALAFFESHGVVVERVMTDNGSAYRSGAFATAIQSAGLRHSRTRPYTPRTNGKAERFIQSSLREWACARPFTSSAERRQAMLPWIGRYNHSRPHAALGGQPPISRIAKDNLLGSDS</sequence>
<dbReference type="AlphaFoldDB" id="A0A6N6MP81"/>
<evidence type="ECO:0000313" key="4">
    <source>
        <dbReference type="Proteomes" id="UP000441523"/>
    </source>
</evidence>
<gene>
    <name evidence="3" type="ORF">F6X51_13135</name>
</gene>
<dbReference type="NCBIfam" id="NF033577">
    <property type="entry name" value="transpos_IS481"/>
    <property type="match status" value="1"/>
</dbReference>
<dbReference type="Pfam" id="PF13683">
    <property type="entry name" value="rve_3"/>
    <property type="match status" value="1"/>
</dbReference>
<dbReference type="GO" id="GO:0015074">
    <property type="term" value="P:DNA integration"/>
    <property type="evidence" value="ECO:0007669"/>
    <property type="project" value="InterPro"/>
</dbReference>
<dbReference type="InterPro" id="IPR012337">
    <property type="entry name" value="RNaseH-like_sf"/>
</dbReference>
<dbReference type="PANTHER" id="PTHR35004">
    <property type="entry name" value="TRANSPOSASE RV3428C-RELATED"/>
    <property type="match status" value="1"/>
</dbReference>
<keyword evidence="4" id="KW-1185">Reference proteome</keyword>
<organism evidence="3 4">
    <name type="scientific">Methylobacterium planeticum</name>
    <dbReference type="NCBI Taxonomy" id="2615211"/>
    <lineage>
        <taxon>Bacteria</taxon>
        <taxon>Pseudomonadati</taxon>
        <taxon>Pseudomonadota</taxon>
        <taxon>Alphaproteobacteria</taxon>
        <taxon>Hyphomicrobiales</taxon>
        <taxon>Methylobacteriaceae</taxon>
        <taxon>Methylobacterium</taxon>
    </lineage>
</organism>
<dbReference type="GO" id="GO:0003676">
    <property type="term" value="F:nucleic acid binding"/>
    <property type="evidence" value="ECO:0007669"/>
    <property type="project" value="InterPro"/>
</dbReference>
<feature type="region of interest" description="Disordered" evidence="1">
    <location>
        <begin position="292"/>
        <end position="315"/>
    </location>
</feature>
<dbReference type="Proteomes" id="UP000441523">
    <property type="component" value="Unassembled WGS sequence"/>
</dbReference>
<dbReference type="Gene3D" id="3.30.420.10">
    <property type="entry name" value="Ribonuclease H-like superfamily/Ribonuclease H"/>
    <property type="match status" value="1"/>
</dbReference>
<dbReference type="RefSeq" id="WP_150964103.1">
    <property type="nucleotide sequence ID" value="NZ_VZZJ01000009.1"/>
</dbReference>
<name>A0A6N6MP81_9HYPH</name>
<proteinExistence type="predicted"/>
<dbReference type="InterPro" id="IPR009057">
    <property type="entry name" value="Homeodomain-like_sf"/>
</dbReference>
<dbReference type="InterPro" id="IPR001584">
    <property type="entry name" value="Integrase_cat-core"/>
</dbReference>
<reference evidence="3 4" key="1">
    <citation type="submission" date="2019-09" db="EMBL/GenBank/DDBJ databases">
        <title>YIM 132548 draft genome.</title>
        <authorList>
            <person name="Jiang L."/>
        </authorList>
    </citation>
    <scope>NUCLEOTIDE SEQUENCE [LARGE SCALE GENOMIC DNA]</scope>
    <source>
        <strain evidence="3 4">YIM 132548</strain>
    </source>
</reference>
<dbReference type="PROSITE" id="PS50994">
    <property type="entry name" value="INTEGRASE"/>
    <property type="match status" value="1"/>
</dbReference>
<evidence type="ECO:0000259" key="2">
    <source>
        <dbReference type="PROSITE" id="PS50994"/>
    </source>
</evidence>
<evidence type="ECO:0000313" key="3">
    <source>
        <dbReference type="EMBL" id="KAB1073273.1"/>
    </source>
</evidence>
<dbReference type="EMBL" id="VZZJ01000009">
    <property type="protein sequence ID" value="KAB1073273.1"/>
    <property type="molecule type" value="Genomic_DNA"/>
</dbReference>
<dbReference type="SUPFAM" id="SSF46689">
    <property type="entry name" value="Homeodomain-like"/>
    <property type="match status" value="1"/>
</dbReference>
<comment type="caution">
    <text evidence="3">The sequence shown here is derived from an EMBL/GenBank/DDBJ whole genome shotgun (WGS) entry which is preliminary data.</text>
</comment>
<feature type="domain" description="Integrase catalytic" evidence="2">
    <location>
        <begin position="127"/>
        <end position="309"/>
    </location>
</feature>
<feature type="region of interest" description="Disordered" evidence="1">
    <location>
        <begin position="52"/>
        <end position="71"/>
    </location>
</feature>
<dbReference type="InterPro" id="IPR047656">
    <property type="entry name" value="IS481-like_transpos"/>
</dbReference>
<dbReference type="PANTHER" id="PTHR35004:SF6">
    <property type="entry name" value="TRANSPOSASE"/>
    <property type="match status" value="1"/>
</dbReference>
<dbReference type="SUPFAM" id="SSF53098">
    <property type="entry name" value="Ribonuclease H-like"/>
    <property type="match status" value="1"/>
</dbReference>
<accession>A0A6N6MP81</accession>
<dbReference type="Pfam" id="PF13551">
    <property type="entry name" value="HTH_29"/>
    <property type="match status" value="1"/>
</dbReference>
<protein>
    <submittedName>
        <fullName evidence="3">IS481 family transposase</fullName>
    </submittedName>
</protein>